<evidence type="ECO:0000313" key="2">
    <source>
        <dbReference type="Proteomes" id="UP000828390"/>
    </source>
</evidence>
<protein>
    <submittedName>
        <fullName evidence="1">Uncharacterized protein</fullName>
    </submittedName>
</protein>
<dbReference type="EMBL" id="JAIWYP010000008">
    <property type="protein sequence ID" value="KAH3786293.1"/>
    <property type="molecule type" value="Genomic_DNA"/>
</dbReference>
<proteinExistence type="predicted"/>
<accession>A0A9D4EV28</accession>
<sequence>MVKLTCPVDGCEWESQDLEAGFAAALTAALQIHEKNARLAPTTVPSTKLKLESLEIGTGCDPDQWSAFQRQWNKYKVGMAIMNAMIPTALFYCCDSDLRTDLMRDIQSDVFKMPTNSQRVCMFSITVKRL</sequence>
<gene>
    <name evidence="1" type="ORF">DPMN_164399</name>
</gene>
<name>A0A9D4EV28_DREPO</name>
<keyword evidence="2" id="KW-1185">Reference proteome</keyword>
<reference evidence="1" key="1">
    <citation type="journal article" date="2019" name="bioRxiv">
        <title>The Genome of the Zebra Mussel, Dreissena polymorpha: A Resource for Invasive Species Research.</title>
        <authorList>
            <person name="McCartney M.A."/>
            <person name="Auch B."/>
            <person name="Kono T."/>
            <person name="Mallez S."/>
            <person name="Zhang Y."/>
            <person name="Obille A."/>
            <person name="Becker A."/>
            <person name="Abrahante J.E."/>
            <person name="Garbe J."/>
            <person name="Badalamenti J.P."/>
            <person name="Herman A."/>
            <person name="Mangelson H."/>
            <person name="Liachko I."/>
            <person name="Sullivan S."/>
            <person name="Sone E.D."/>
            <person name="Koren S."/>
            <person name="Silverstein K.A.T."/>
            <person name="Beckman K.B."/>
            <person name="Gohl D.M."/>
        </authorList>
    </citation>
    <scope>NUCLEOTIDE SEQUENCE</scope>
    <source>
        <strain evidence="1">Duluth1</strain>
        <tissue evidence="1">Whole animal</tissue>
    </source>
</reference>
<reference evidence="1" key="2">
    <citation type="submission" date="2020-11" db="EMBL/GenBank/DDBJ databases">
        <authorList>
            <person name="McCartney M.A."/>
            <person name="Auch B."/>
            <person name="Kono T."/>
            <person name="Mallez S."/>
            <person name="Becker A."/>
            <person name="Gohl D.M."/>
            <person name="Silverstein K.A.T."/>
            <person name="Koren S."/>
            <person name="Bechman K.B."/>
            <person name="Herman A."/>
            <person name="Abrahante J.E."/>
            <person name="Garbe J."/>
        </authorList>
    </citation>
    <scope>NUCLEOTIDE SEQUENCE</scope>
    <source>
        <strain evidence="1">Duluth1</strain>
        <tissue evidence="1">Whole animal</tissue>
    </source>
</reference>
<dbReference type="Proteomes" id="UP000828390">
    <property type="component" value="Unassembled WGS sequence"/>
</dbReference>
<organism evidence="1 2">
    <name type="scientific">Dreissena polymorpha</name>
    <name type="common">Zebra mussel</name>
    <name type="synonym">Mytilus polymorpha</name>
    <dbReference type="NCBI Taxonomy" id="45954"/>
    <lineage>
        <taxon>Eukaryota</taxon>
        <taxon>Metazoa</taxon>
        <taxon>Spiralia</taxon>
        <taxon>Lophotrochozoa</taxon>
        <taxon>Mollusca</taxon>
        <taxon>Bivalvia</taxon>
        <taxon>Autobranchia</taxon>
        <taxon>Heteroconchia</taxon>
        <taxon>Euheterodonta</taxon>
        <taxon>Imparidentia</taxon>
        <taxon>Neoheterodontei</taxon>
        <taxon>Myida</taxon>
        <taxon>Dreissenoidea</taxon>
        <taxon>Dreissenidae</taxon>
        <taxon>Dreissena</taxon>
    </lineage>
</organism>
<dbReference type="AlphaFoldDB" id="A0A9D4EV28"/>
<comment type="caution">
    <text evidence="1">The sequence shown here is derived from an EMBL/GenBank/DDBJ whole genome shotgun (WGS) entry which is preliminary data.</text>
</comment>
<evidence type="ECO:0000313" key="1">
    <source>
        <dbReference type="EMBL" id="KAH3786293.1"/>
    </source>
</evidence>